<dbReference type="RefSeq" id="WP_143784199.1">
    <property type="nucleotide sequence ID" value="NZ_CP041616.1"/>
</dbReference>
<protein>
    <submittedName>
        <fullName evidence="2">Uncharacterized protein</fullName>
    </submittedName>
</protein>
<dbReference type="OrthoDB" id="5148396at2"/>
<dbReference type="KEGG" id="orz:FNH13_15200"/>
<gene>
    <name evidence="2" type="ORF">FNH13_15200</name>
</gene>
<organism evidence="2 3">
    <name type="scientific">Ornithinimicrobium ciconiae</name>
    <dbReference type="NCBI Taxonomy" id="2594265"/>
    <lineage>
        <taxon>Bacteria</taxon>
        <taxon>Bacillati</taxon>
        <taxon>Actinomycetota</taxon>
        <taxon>Actinomycetes</taxon>
        <taxon>Micrococcales</taxon>
        <taxon>Ornithinimicrobiaceae</taxon>
        <taxon>Ornithinimicrobium</taxon>
    </lineage>
</organism>
<keyword evidence="1" id="KW-0812">Transmembrane</keyword>
<dbReference type="Proteomes" id="UP000315395">
    <property type="component" value="Chromosome"/>
</dbReference>
<feature type="transmembrane region" description="Helical" evidence="1">
    <location>
        <begin position="79"/>
        <end position="99"/>
    </location>
</feature>
<evidence type="ECO:0000256" key="1">
    <source>
        <dbReference type="SAM" id="Phobius"/>
    </source>
</evidence>
<accession>A0A516GDB1</accession>
<dbReference type="AlphaFoldDB" id="A0A516GDB1"/>
<proteinExistence type="predicted"/>
<keyword evidence="1" id="KW-0472">Membrane</keyword>
<keyword evidence="1" id="KW-1133">Transmembrane helix</keyword>
<sequence>MVHWRCHRARGHGDRGLGVWQAVLAAGVTFADETDHGWDRTPELDRLADGTAGLIFLAITVVALVLAARPVQRTGLLGWLRAALTVTGVLLLRAAGGVFEARRRTTCSAWPTSVCCGLSVICWPVAGVTDGAGWR</sequence>
<keyword evidence="3" id="KW-1185">Reference proteome</keyword>
<evidence type="ECO:0000313" key="2">
    <source>
        <dbReference type="EMBL" id="QDO89513.1"/>
    </source>
</evidence>
<reference evidence="2 3" key="1">
    <citation type="submission" date="2019-07" db="EMBL/GenBank/DDBJ databases">
        <title>complete genome sequencing of Ornithinimicrobium sp. H23M54.</title>
        <authorList>
            <person name="Bae J.-W."/>
            <person name="Lee S.-Y."/>
        </authorList>
    </citation>
    <scope>NUCLEOTIDE SEQUENCE [LARGE SCALE GENOMIC DNA]</scope>
    <source>
        <strain evidence="2 3">H23M54</strain>
    </source>
</reference>
<feature type="transmembrane region" description="Helical" evidence="1">
    <location>
        <begin position="47"/>
        <end position="67"/>
    </location>
</feature>
<evidence type="ECO:0000313" key="3">
    <source>
        <dbReference type="Proteomes" id="UP000315395"/>
    </source>
</evidence>
<dbReference type="EMBL" id="CP041616">
    <property type="protein sequence ID" value="QDO89513.1"/>
    <property type="molecule type" value="Genomic_DNA"/>
</dbReference>
<name>A0A516GDB1_9MICO</name>